<evidence type="ECO:0000313" key="3">
    <source>
        <dbReference type="EMBL" id="MBM3222808.1"/>
    </source>
</evidence>
<dbReference type="EMBL" id="VGLS01000057">
    <property type="protein sequence ID" value="MBM3222808.1"/>
    <property type="molecule type" value="Genomic_DNA"/>
</dbReference>
<dbReference type="Proteomes" id="UP000712673">
    <property type="component" value="Unassembled WGS sequence"/>
</dbReference>
<organism evidence="3 4">
    <name type="scientific">Tectimicrobiota bacterium</name>
    <dbReference type="NCBI Taxonomy" id="2528274"/>
    <lineage>
        <taxon>Bacteria</taxon>
        <taxon>Pseudomonadati</taxon>
        <taxon>Nitrospinota/Tectimicrobiota group</taxon>
        <taxon>Candidatus Tectimicrobiota</taxon>
    </lineage>
</organism>
<sequence>MAVYDFRMYTLKPGSTPEYMAAVREIALPLRQKYGIKLAGWYYSDIGELNQVVHIWAYKDHQHMAEAKAQVAADPDWGGKYVPRVRPHIVAQKTYVMLSPDFAPQPF</sequence>
<dbReference type="PANTHER" id="PTHR21017:SF17">
    <property type="entry name" value="PROTEIN NIPSNAP"/>
    <property type="match status" value="1"/>
</dbReference>
<evidence type="ECO:0000313" key="4">
    <source>
        <dbReference type="Proteomes" id="UP000712673"/>
    </source>
</evidence>
<evidence type="ECO:0000256" key="1">
    <source>
        <dbReference type="ARBA" id="ARBA00005291"/>
    </source>
</evidence>
<dbReference type="Gene3D" id="3.30.70.100">
    <property type="match status" value="1"/>
</dbReference>
<protein>
    <submittedName>
        <fullName evidence="3">NIPSNAP family protein</fullName>
    </submittedName>
</protein>
<dbReference type="InterPro" id="IPR051557">
    <property type="entry name" value="NipSnap_domain"/>
</dbReference>
<proteinExistence type="inferred from homology"/>
<comment type="similarity">
    <text evidence="1">Belongs to the NipSnap family.</text>
</comment>
<comment type="caution">
    <text evidence="3">The sequence shown here is derived from an EMBL/GenBank/DDBJ whole genome shotgun (WGS) entry which is preliminary data.</text>
</comment>
<gene>
    <name evidence="3" type="ORF">FJZ47_03250</name>
</gene>
<evidence type="ECO:0000259" key="2">
    <source>
        <dbReference type="Pfam" id="PF07978"/>
    </source>
</evidence>
<accession>A0A938B2G8</accession>
<dbReference type="AlphaFoldDB" id="A0A938B2G8"/>
<reference evidence="3" key="1">
    <citation type="submission" date="2019-03" db="EMBL/GenBank/DDBJ databases">
        <title>Lake Tanganyika Metagenome-Assembled Genomes (MAGs).</title>
        <authorList>
            <person name="Tran P."/>
        </authorList>
    </citation>
    <scope>NUCLEOTIDE SEQUENCE</scope>
    <source>
        <strain evidence="3">K_DeepCast_65m_m2_066</strain>
    </source>
</reference>
<dbReference type="PANTHER" id="PTHR21017">
    <property type="entry name" value="NIPSNAP-RELATED"/>
    <property type="match status" value="1"/>
</dbReference>
<dbReference type="Pfam" id="PF07978">
    <property type="entry name" value="NIPSNAP"/>
    <property type="match status" value="1"/>
</dbReference>
<name>A0A938B2G8_UNCTE</name>
<dbReference type="SUPFAM" id="SSF54909">
    <property type="entry name" value="Dimeric alpha+beta barrel"/>
    <property type="match status" value="1"/>
</dbReference>
<dbReference type="InterPro" id="IPR011008">
    <property type="entry name" value="Dimeric_a/b-barrel"/>
</dbReference>
<feature type="domain" description="NIPSNAP" evidence="2">
    <location>
        <begin position="4"/>
        <end position="103"/>
    </location>
</feature>
<dbReference type="InterPro" id="IPR012577">
    <property type="entry name" value="NIPSNAP"/>
</dbReference>